<dbReference type="RefSeq" id="WP_397080205.1">
    <property type="nucleotide sequence ID" value="NZ_JBITGY010000002.1"/>
</dbReference>
<dbReference type="InterPro" id="IPR036388">
    <property type="entry name" value="WH-like_DNA-bd_sf"/>
</dbReference>
<dbReference type="PANTHER" id="PTHR34293">
    <property type="entry name" value="HTH-TYPE TRANSCRIPTIONAL REGULATOR TRMBL2"/>
    <property type="match status" value="1"/>
</dbReference>
<protein>
    <submittedName>
        <fullName evidence="2">Helix-turn-helix domain-containing protein</fullName>
    </submittedName>
</protein>
<dbReference type="EMBL" id="JBITGY010000002">
    <property type="protein sequence ID" value="MFI6497400.1"/>
    <property type="molecule type" value="Genomic_DNA"/>
</dbReference>
<comment type="caution">
    <text evidence="2">The sequence shown here is derived from an EMBL/GenBank/DDBJ whole genome shotgun (WGS) entry which is preliminary data.</text>
</comment>
<feature type="domain" description="DNA binding HTH" evidence="1">
    <location>
        <begin position="281"/>
        <end position="299"/>
    </location>
</feature>
<dbReference type="PANTHER" id="PTHR34293:SF1">
    <property type="entry name" value="HTH-TYPE TRANSCRIPTIONAL REGULATOR TRMBL2"/>
    <property type="match status" value="1"/>
</dbReference>
<organism evidence="2 3">
    <name type="scientific">Nonomuraea typhae</name>
    <dbReference type="NCBI Taxonomy" id="2603600"/>
    <lineage>
        <taxon>Bacteria</taxon>
        <taxon>Bacillati</taxon>
        <taxon>Actinomycetota</taxon>
        <taxon>Actinomycetes</taxon>
        <taxon>Streptosporangiales</taxon>
        <taxon>Streptosporangiaceae</taxon>
        <taxon>Nonomuraea</taxon>
    </lineage>
</organism>
<dbReference type="Pfam" id="PF02954">
    <property type="entry name" value="HTH_8"/>
    <property type="match status" value="1"/>
</dbReference>
<dbReference type="Gene3D" id="1.10.10.10">
    <property type="entry name" value="Winged helix-like DNA-binding domain superfamily/Winged helix DNA-binding domain"/>
    <property type="match status" value="2"/>
</dbReference>
<evidence type="ECO:0000313" key="2">
    <source>
        <dbReference type="EMBL" id="MFI6497400.1"/>
    </source>
</evidence>
<keyword evidence="3" id="KW-1185">Reference proteome</keyword>
<dbReference type="Proteomes" id="UP001612741">
    <property type="component" value="Unassembled WGS sequence"/>
</dbReference>
<dbReference type="InterPro" id="IPR002197">
    <property type="entry name" value="HTH_Fis"/>
</dbReference>
<evidence type="ECO:0000259" key="1">
    <source>
        <dbReference type="Pfam" id="PF02954"/>
    </source>
</evidence>
<sequence>MDQDDLHAQLVLLGLHADAARVYELLLRTRHATAADLAAALGLTEDAARAALKDLTAWGLATRHDTGRGSRAVIPGAGLNALVRRRQADIERAGIAVGNAFESRRPARRGGVESPVEVVTGSAVKVRIRQLVAGVRHEIRRLDRPPHLFGTANRAELEQLARGVAYRVVYSRACLDQPGYLEGNVIPCVEAGEQARVAAELPVNMTILDHDLAWMARPDDGLDATLTIVYAGGLLEALIGLFELCWSGGLPLHRATGERAAIGPDDRQLLALLHAGVSDVRAAETLGMSRRTFYRRLEQLMARTSTANRFQLAVAAAHEGWL</sequence>
<reference evidence="2 3" key="1">
    <citation type="submission" date="2024-10" db="EMBL/GenBank/DDBJ databases">
        <title>The Natural Products Discovery Center: Release of the First 8490 Sequenced Strains for Exploring Actinobacteria Biosynthetic Diversity.</title>
        <authorList>
            <person name="Kalkreuter E."/>
            <person name="Kautsar S.A."/>
            <person name="Yang D."/>
            <person name="Bader C.D."/>
            <person name="Teijaro C.N."/>
            <person name="Fluegel L."/>
            <person name="Davis C.M."/>
            <person name="Simpson J.R."/>
            <person name="Lauterbach L."/>
            <person name="Steele A.D."/>
            <person name="Gui C."/>
            <person name="Meng S."/>
            <person name="Li G."/>
            <person name="Viehrig K."/>
            <person name="Ye F."/>
            <person name="Su P."/>
            <person name="Kiefer A.F."/>
            <person name="Nichols A."/>
            <person name="Cepeda A.J."/>
            <person name="Yan W."/>
            <person name="Fan B."/>
            <person name="Jiang Y."/>
            <person name="Adhikari A."/>
            <person name="Zheng C.-J."/>
            <person name="Schuster L."/>
            <person name="Cowan T.M."/>
            <person name="Smanski M.J."/>
            <person name="Chevrette M.G."/>
            <person name="De Carvalho L.P.S."/>
            <person name="Shen B."/>
        </authorList>
    </citation>
    <scope>NUCLEOTIDE SEQUENCE [LARGE SCALE GENOMIC DNA]</scope>
    <source>
        <strain evidence="2 3">NPDC050545</strain>
    </source>
</reference>
<evidence type="ECO:0000313" key="3">
    <source>
        <dbReference type="Proteomes" id="UP001612741"/>
    </source>
</evidence>
<name>A0ABW7YNB9_9ACTN</name>
<dbReference type="SUPFAM" id="SSF46894">
    <property type="entry name" value="C-terminal effector domain of the bipartite response regulators"/>
    <property type="match status" value="1"/>
</dbReference>
<dbReference type="SUPFAM" id="SSF46785">
    <property type="entry name" value="Winged helix' DNA-binding domain"/>
    <property type="match status" value="1"/>
</dbReference>
<proteinExistence type="predicted"/>
<gene>
    <name evidence="2" type="ORF">ACIBG2_08455</name>
</gene>
<dbReference type="InterPro" id="IPR051797">
    <property type="entry name" value="TrmB-like"/>
</dbReference>
<accession>A0ABW7YNB9</accession>
<dbReference type="InterPro" id="IPR036390">
    <property type="entry name" value="WH_DNA-bd_sf"/>
</dbReference>
<dbReference type="InterPro" id="IPR016032">
    <property type="entry name" value="Sig_transdc_resp-reg_C-effctor"/>
</dbReference>